<evidence type="ECO:0000256" key="1">
    <source>
        <dbReference type="ARBA" id="ARBA00022729"/>
    </source>
</evidence>
<dbReference type="NCBIfam" id="NF037995">
    <property type="entry name" value="TRAP_S1"/>
    <property type="match status" value="1"/>
</dbReference>
<dbReference type="InterPro" id="IPR038404">
    <property type="entry name" value="TRAP_DctP_sf"/>
</dbReference>
<name>A0A557QXD8_9RHOO</name>
<keyword evidence="3" id="KW-1185">Reference proteome</keyword>
<accession>A0A557QXD8</accession>
<dbReference type="AlphaFoldDB" id="A0A557QXD8"/>
<dbReference type="PANTHER" id="PTHR33376:SF5">
    <property type="entry name" value="EXTRACYTOPLASMIC SOLUTE RECEPTOR PROTEIN"/>
    <property type="match status" value="1"/>
</dbReference>
<dbReference type="Proteomes" id="UP000319502">
    <property type="component" value="Unassembled WGS sequence"/>
</dbReference>
<dbReference type="InterPro" id="IPR018389">
    <property type="entry name" value="DctP_fam"/>
</dbReference>
<proteinExistence type="predicted"/>
<reference evidence="2 3" key="1">
    <citation type="submission" date="2019-07" db="EMBL/GenBank/DDBJ databases">
        <title>The pathways for chlorine oxyanion respiration interact through the shared metabolite chlorate.</title>
        <authorList>
            <person name="Barnum T.P."/>
            <person name="Cheng Y."/>
            <person name="Hill K.A."/>
            <person name="Lucas L.N."/>
            <person name="Carlson H.K."/>
            <person name="Coates J.D."/>
        </authorList>
    </citation>
    <scope>NUCLEOTIDE SEQUENCE [LARGE SCALE GENOMIC DNA]</scope>
    <source>
        <strain evidence="2 3">SFB-3</strain>
    </source>
</reference>
<dbReference type="CDD" id="cd13670">
    <property type="entry name" value="PBP2_TRAP_Tp0957_like"/>
    <property type="match status" value="1"/>
</dbReference>
<sequence length="335" mass="37099">MPDRIRRLLLILLLLATGPALAEKVTLRLGTLAPKNSLYHRALLEMGEAWRVAQGDGSKLIVFTDGAQGGEADTVKRMRIGQLNGGLLSVVGLREIDPSVSALQTLPLMFRSWDEVDYVREQLRPAMEQRFFDKGYVVLSWGDAGWVRFFSQRPAAAPEDFKSMKMFTWAGEPEQMEVMKALGYQPVSLETADILPALQTGLIEVVPATPYYALAAQFNGPAPYMLELNWAPIVGALVVTRKAWEGMSPAGQTALREAARTAGEKMRAQARTEVDEAVAAMVKRGLKVTRPNAEQMAAWQALAESVYPQIRGRLVPAETFDTVTRLLAEYRARHK</sequence>
<keyword evidence="1" id="KW-0732">Signal</keyword>
<evidence type="ECO:0000313" key="2">
    <source>
        <dbReference type="EMBL" id="TVO57571.1"/>
    </source>
</evidence>
<dbReference type="Pfam" id="PF03480">
    <property type="entry name" value="DctP"/>
    <property type="match status" value="1"/>
</dbReference>
<evidence type="ECO:0000313" key="3">
    <source>
        <dbReference type="Proteomes" id="UP000319502"/>
    </source>
</evidence>
<dbReference type="OrthoDB" id="9794826at2"/>
<dbReference type="PANTHER" id="PTHR33376">
    <property type="match status" value="1"/>
</dbReference>
<dbReference type="EMBL" id="VMNK01000006">
    <property type="protein sequence ID" value="TVO57571.1"/>
    <property type="molecule type" value="Genomic_DNA"/>
</dbReference>
<organism evidence="2 3">
    <name type="scientific">Denitromonas halophila</name>
    <dbReference type="NCBI Taxonomy" id="1629404"/>
    <lineage>
        <taxon>Bacteria</taxon>
        <taxon>Pseudomonadati</taxon>
        <taxon>Pseudomonadota</taxon>
        <taxon>Betaproteobacteria</taxon>
        <taxon>Rhodocyclales</taxon>
        <taxon>Zoogloeaceae</taxon>
        <taxon>Denitromonas</taxon>
    </lineage>
</organism>
<dbReference type="RefSeq" id="WP_144309044.1">
    <property type="nucleotide sequence ID" value="NZ_VMNK01000006.1"/>
</dbReference>
<protein>
    <submittedName>
        <fullName evidence="2">C4-dicarboxylate ABC transporter substrate-binding protein</fullName>
    </submittedName>
</protein>
<gene>
    <name evidence="2" type="ORF">FHP91_07800</name>
</gene>
<dbReference type="GO" id="GO:0055085">
    <property type="term" value="P:transmembrane transport"/>
    <property type="evidence" value="ECO:0007669"/>
    <property type="project" value="InterPro"/>
</dbReference>
<dbReference type="Gene3D" id="3.40.190.170">
    <property type="entry name" value="Bacterial extracellular solute-binding protein, family 7"/>
    <property type="match status" value="1"/>
</dbReference>
<comment type="caution">
    <text evidence="2">The sequence shown here is derived from an EMBL/GenBank/DDBJ whole genome shotgun (WGS) entry which is preliminary data.</text>
</comment>